<feature type="chain" id="PRO_5023037210" description="Methane oxygenase PmoA" evidence="1">
    <location>
        <begin position="33"/>
        <end position="340"/>
    </location>
</feature>
<gene>
    <name evidence="2" type="ORF">Pr1d_41200</name>
</gene>
<evidence type="ECO:0008006" key="4">
    <source>
        <dbReference type="Google" id="ProtNLM"/>
    </source>
</evidence>
<sequence precursor="true">MLRYPVSRLLLGLATICCSSNLVSLTCSPANAAEDEPSGKMSVTEEADGVTVNIDGELFTRYLTNSENKPVLWPVIGPTGEPMTRAWPVGPTKLEEAKDHPHHLSVWIGYEGINEADFWHTKVEGVNRPFPAGKQVHRSFDRVDCDGDSAIVVATTDWLDSEGNKICGDERTWTFGTDGDQRWLDCRLVLTASEGELRLSDSKEGFFAVRVADSMNVDHKQGGRIVSSRGLTDGAAWAQPAEWVDYQGPVNGEKVGMAIFSHPESLDYPAPWHVRTYGLFAGNPLGKLAFTNEKGGVRERPLRMTLASGESLILHYRIVLHRGDENQAKLAEKYAEYIAE</sequence>
<evidence type="ECO:0000313" key="3">
    <source>
        <dbReference type="Proteomes" id="UP000323917"/>
    </source>
</evidence>
<accession>A0A5B9QD17</accession>
<dbReference type="Proteomes" id="UP000323917">
    <property type="component" value="Chromosome"/>
</dbReference>
<evidence type="ECO:0000313" key="2">
    <source>
        <dbReference type="EMBL" id="QEG36784.1"/>
    </source>
</evidence>
<dbReference type="AlphaFoldDB" id="A0A5B9QD17"/>
<dbReference type="RefSeq" id="WP_148075096.1">
    <property type="nucleotide sequence ID" value="NZ_CP042913.1"/>
</dbReference>
<dbReference type="EMBL" id="CP042913">
    <property type="protein sequence ID" value="QEG36784.1"/>
    <property type="molecule type" value="Genomic_DNA"/>
</dbReference>
<reference evidence="2 3" key="1">
    <citation type="submission" date="2019-08" db="EMBL/GenBank/DDBJ databases">
        <title>Deep-cultivation of Planctomycetes and their phenomic and genomic characterization uncovers novel biology.</title>
        <authorList>
            <person name="Wiegand S."/>
            <person name="Jogler M."/>
            <person name="Boedeker C."/>
            <person name="Pinto D."/>
            <person name="Vollmers J."/>
            <person name="Rivas-Marin E."/>
            <person name="Kohn T."/>
            <person name="Peeters S.H."/>
            <person name="Heuer A."/>
            <person name="Rast P."/>
            <person name="Oberbeckmann S."/>
            <person name="Bunk B."/>
            <person name="Jeske O."/>
            <person name="Meyerdierks A."/>
            <person name="Storesund J.E."/>
            <person name="Kallscheuer N."/>
            <person name="Luecker S."/>
            <person name="Lage O.M."/>
            <person name="Pohl T."/>
            <person name="Merkel B.J."/>
            <person name="Hornburger P."/>
            <person name="Mueller R.-W."/>
            <person name="Bruemmer F."/>
            <person name="Labrenz M."/>
            <person name="Spormann A.M."/>
            <person name="Op den Camp H."/>
            <person name="Overmann J."/>
            <person name="Amann R."/>
            <person name="Jetten M.S.M."/>
            <person name="Mascher T."/>
            <person name="Medema M.H."/>
            <person name="Devos D.P."/>
            <person name="Kaster A.-K."/>
            <person name="Ovreas L."/>
            <person name="Rohde M."/>
            <person name="Galperin M.Y."/>
            <person name="Jogler C."/>
        </authorList>
    </citation>
    <scope>NUCLEOTIDE SEQUENCE [LARGE SCALE GENOMIC DNA]</scope>
    <source>
        <strain evidence="2 3">Pr1d</strain>
    </source>
</reference>
<name>A0A5B9QD17_9BACT</name>
<proteinExistence type="predicted"/>
<dbReference type="Pfam" id="PF14100">
    <property type="entry name" value="DUF6807"/>
    <property type="match status" value="1"/>
</dbReference>
<protein>
    <recommendedName>
        <fullName evidence="4">Methane oxygenase PmoA</fullName>
    </recommendedName>
</protein>
<keyword evidence="3" id="KW-1185">Reference proteome</keyword>
<organism evidence="2 3">
    <name type="scientific">Bythopirellula goksoeyrii</name>
    <dbReference type="NCBI Taxonomy" id="1400387"/>
    <lineage>
        <taxon>Bacteria</taxon>
        <taxon>Pseudomonadati</taxon>
        <taxon>Planctomycetota</taxon>
        <taxon>Planctomycetia</taxon>
        <taxon>Pirellulales</taxon>
        <taxon>Lacipirellulaceae</taxon>
        <taxon>Bythopirellula</taxon>
    </lineage>
</organism>
<dbReference type="InterPro" id="IPR029475">
    <property type="entry name" value="DUF6807"/>
</dbReference>
<dbReference type="OrthoDB" id="242279at2"/>
<keyword evidence="1" id="KW-0732">Signal</keyword>
<evidence type="ECO:0000256" key="1">
    <source>
        <dbReference type="SAM" id="SignalP"/>
    </source>
</evidence>
<feature type="signal peptide" evidence="1">
    <location>
        <begin position="1"/>
        <end position="32"/>
    </location>
</feature>
<dbReference type="KEGG" id="bgok:Pr1d_41200"/>